<keyword evidence="5" id="KW-0175">Coiled coil</keyword>
<reference evidence="9" key="1">
    <citation type="submission" date="2022-10" db="EMBL/GenBank/DDBJ databases">
        <title>Genome assembly of Pristionchus species.</title>
        <authorList>
            <person name="Yoshida K."/>
            <person name="Sommer R.J."/>
        </authorList>
    </citation>
    <scope>NUCLEOTIDE SEQUENCE [LARGE SCALE GENOMIC DNA]</scope>
    <source>
        <strain evidence="9">RS5460</strain>
    </source>
</reference>
<evidence type="ECO:0000256" key="5">
    <source>
        <dbReference type="SAM" id="Coils"/>
    </source>
</evidence>
<dbReference type="InterPro" id="IPR047287">
    <property type="entry name" value="Tudor_SGF29_rpt2"/>
</dbReference>
<feature type="compositionally biased region" description="Basic and acidic residues" evidence="6">
    <location>
        <begin position="302"/>
        <end position="369"/>
    </location>
</feature>
<evidence type="ECO:0000256" key="4">
    <source>
        <dbReference type="ARBA" id="ARBA00023242"/>
    </source>
</evidence>
<dbReference type="Proteomes" id="UP001328107">
    <property type="component" value="Unassembled WGS sequence"/>
</dbReference>
<feature type="compositionally biased region" description="Basic and acidic residues" evidence="6">
    <location>
        <begin position="381"/>
        <end position="410"/>
    </location>
</feature>
<dbReference type="InterPro" id="IPR047288">
    <property type="entry name" value="Tudor_SGF29_rpt1"/>
</dbReference>
<sequence length="468" mass="54838">MVNKNRTEVAIEEETNELDEIQNELPKILEGHEETGDAIQRCVEVCGPFRTKKMKKKRVVPKAADTEKTEEVVEEEKPVDPIEEKKKELLREMSTIGMGQVAKIRRLLKRIQDLNEESFRANLAAPMARHELMTLLAEQGLRLPLWVSPVGEHPPPLVGAIGANDAFKLSVGDYCAAYCEDMWILGEVRGIADNGRYEIRDVDDSEKPVTILARRRVIPLPRYRADPERDSYAIFPKNAWILALYPQTTVFYKGIVEEPPAKATDPYKVAFDDSTFHGGFSPPLEVPQRYVLSFREVAYKPRESKGGGESKVKELTKEEIREQREMEREKKRQEKAEEREMEKVRRKEEKKAEKERIKKEKKEAKQKEKERKKKERRKEKNRLARERRLQKKLEEKEKKESGNSEEKDPEKEVEEDEEEREEEETNEVDEEDDEKDKEEEEEEEEEEEVVEDDEAEEVEEPDEEENEE</sequence>
<evidence type="ECO:0000259" key="7">
    <source>
        <dbReference type="PROSITE" id="PS51518"/>
    </source>
</evidence>
<dbReference type="PROSITE" id="PS51518">
    <property type="entry name" value="SGF29_C"/>
    <property type="match status" value="1"/>
</dbReference>
<dbReference type="EMBL" id="BTRK01000006">
    <property type="protein sequence ID" value="GMR60192.1"/>
    <property type="molecule type" value="Genomic_DNA"/>
</dbReference>
<comment type="subcellular location">
    <subcellularLocation>
        <location evidence="1">Nucleus</location>
    </subcellularLocation>
</comment>
<feature type="non-terminal residue" evidence="8">
    <location>
        <position position="468"/>
    </location>
</feature>
<feature type="compositionally biased region" description="Acidic residues" evidence="6">
    <location>
        <begin position="411"/>
        <end position="468"/>
    </location>
</feature>
<dbReference type="GO" id="GO:0005634">
    <property type="term" value="C:nucleus"/>
    <property type="evidence" value="ECO:0007669"/>
    <property type="project" value="UniProtKB-SubCell"/>
</dbReference>
<feature type="coiled-coil region" evidence="5">
    <location>
        <begin position="4"/>
        <end position="31"/>
    </location>
</feature>
<evidence type="ECO:0000256" key="3">
    <source>
        <dbReference type="ARBA" id="ARBA00023163"/>
    </source>
</evidence>
<feature type="compositionally biased region" description="Basic residues" evidence="6">
    <location>
        <begin position="370"/>
        <end position="380"/>
    </location>
</feature>
<dbReference type="PANTHER" id="PTHR21539:SF0">
    <property type="entry name" value="SAGA-ASSOCIATED FACTOR 29"/>
    <property type="match status" value="1"/>
</dbReference>
<dbReference type="AlphaFoldDB" id="A0AAN5IBN7"/>
<dbReference type="Gene3D" id="2.30.30.140">
    <property type="match status" value="2"/>
</dbReference>
<proteinExistence type="predicted"/>
<evidence type="ECO:0000313" key="9">
    <source>
        <dbReference type="Proteomes" id="UP001328107"/>
    </source>
</evidence>
<dbReference type="CDD" id="cd20393">
    <property type="entry name" value="Tudor_SGF29_rpt1"/>
    <property type="match status" value="1"/>
</dbReference>
<organism evidence="8 9">
    <name type="scientific">Pristionchus mayeri</name>
    <dbReference type="NCBI Taxonomy" id="1317129"/>
    <lineage>
        <taxon>Eukaryota</taxon>
        <taxon>Metazoa</taxon>
        <taxon>Ecdysozoa</taxon>
        <taxon>Nematoda</taxon>
        <taxon>Chromadorea</taxon>
        <taxon>Rhabditida</taxon>
        <taxon>Rhabditina</taxon>
        <taxon>Diplogasteromorpha</taxon>
        <taxon>Diplogasteroidea</taxon>
        <taxon>Neodiplogasteridae</taxon>
        <taxon>Pristionchus</taxon>
    </lineage>
</organism>
<dbReference type="InterPro" id="IPR010750">
    <property type="entry name" value="SGF29_tudor-like_dom"/>
</dbReference>
<evidence type="ECO:0000256" key="2">
    <source>
        <dbReference type="ARBA" id="ARBA00023015"/>
    </source>
</evidence>
<dbReference type="GO" id="GO:0000124">
    <property type="term" value="C:SAGA complex"/>
    <property type="evidence" value="ECO:0007669"/>
    <property type="project" value="InterPro"/>
</dbReference>
<name>A0AAN5IBN7_9BILA</name>
<feature type="region of interest" description="Disordered" evidence="6">
    <location>
        <begin position="302"/>
        <end position="468"/>
    </location>
</feature>
<comment type="caution">
    <text evidence="8">The sequence shown here is derived from an EMBL/GenBank/DDBJ whole genome shotgun (WGS) entry which is preliminary data.</text>
</comment>
<dbReference type="InterPro" id="IPR037802">
    <property type="entry name" value="SGF29"/>
</dbReference>
<protein>
    <recommendedName>
        <fullName evidence="7">SGF29 C-terminal domain-containing protein</fullName>
    </recommendedName>
</protein>
<evidence type="ECO:0000256" key="1">
    <source>
        <dbReference type="ARBA" id="ARBA00004123"/>
    </source>
</evidence>
<evidence type="ECO:0000313" key="8">
    <source>
        <dbReference type="EMBL" id="GMR60192.1"/>
    </source>
</evidence>
<evidence type="ECO:0000256" key="6">
    <source>
        <dbReference type="SAM" id="MobiDB-lite"/>
    </source>
</evidence>
<keyword evidence="3" id="KW-0804">Transcription</keyword>
<dbReference type="PANTHER" id="PTHR21539">
    <property type="entry name" value="SAGA-ASSOCIATED FACTOR 29"/>
    <property type="match status" value="1"/>
</dbReference>
<dbReference type="Pfam" id="PF07039">
    <property type="entry name" value="SGF29_Tudor"/>
    <property type="match status" value="1"/>
</dbReference>
<keyword evidence="4" id="KW-0539">Nucleus</keyword>
<gene>
    <name evidence="8" type="ORF">PMAYCL1PPCAC_30387</name>
</gene>
<keyword evidence="9" id="KW-1185">Reference proteome</keyword>
<dbReference type="CDD" id="cd20394">
    <property type="entry name" value="Tudor_SGF29_rpt2"/>
    <property type="match status" value="1"/>
</dbReference>
<keyword evidence="2" id="KW-0805">Transcription regulation</keyword>
<accession>A0AAN5IBN7</accession>
<feature type="domain" description="SGF29 C-terminal" evidence="7">
    <location>
        <begin position="165"/>
        <end position="300"/>
    </location>
</feature>